<feature type="domain" description="Cupin type-2" evidence="2">
    <location>
        <begin position="86"/>
        <end position="153"/>
    </location>
</feature>
<dbReference type="SUPFAM" id="SSF51182">
    <property type="entry name" value="RmlC-like cupins"/>
    <property type="match status" value="1"/>
</dbReference>
<feature type="compositionally biased region" description="Acidic residues" evidence="1">
    <location>
        <begin position="169"/>
        <end position="179"/>
    </location>
</feature>
<evidence type="ECO:0000313" key="4">
    <source>
        <dbReference type="Proteomes" id="UP001385951"/>
    </source>
</evidence>
<dbReference type="CDD" id="cd02223">
    <property type="entry name" value="cupin_Bh2720-like"/>
    <property type="match status" value="1"/>
</dbReference>
<dbReference type="Pfam" id="PF07883">
    <property type="entry name" value="Cupin_2"/>
    <property type="match status" value="1"/>
</dbReference>
<comment type="caution">
    <text evidence="3">The sequence shown here is derived from an EMBL/GenBank/DDBJ whole genome shotgun (WGS) entry which is preliminary data.</text>
</comment>
<evidence type="ECO:0000259" key="2">
    <source>
        <dbReference type="Pfam" id="PF07883"/>
    </source>
</evidence>
<dbReference type="InterPro" id="IPR052538">
    <property type="entry name" value="Flavonoid_dioxygenase-like"/>
</dbReference>
<dbReference type="PANTHER" id="PTHR43346">
    <property type="entry name" value="LIGAND BINDING DOMAIN PROTEIN, PUTATIVE (AFU_ORTHOLOGUE AFUA_6G14370)-RELATED"/>
    <property type="match status" value="1"/>
</dbReference>
<accession>A0AAW0GRX2</accession>
<reference evidence="3 4" key="1">
    <citation type="submission" date="2022-09" db="EMBL/GenBank/DDBJ databases">
        <authorList>
            <person name="Palmer J.M."/>
        </authorList>
    </citation>
    <scope>NUCLEOTIDE SEQUENCE [LARGE SCALE GENOMIC DNA]</scope>
    <source>
        <strain evidence="3 4">DSM 7382</strain>
    </source>
</reference>
<evidence type="ECO:0000313" key="3">
    <source>
        <dbReference type="EMBL" id="KAK7692304.1"/>
    </source>
</evidence>
<protein>
    <recommendedName>
        <fullName evidence="2">Cupin type-2 domain-containing protein</fullName>
    </recommendedName>
</protein>
<dbReference type="AlphaFoldDB" id="A0AAW0GRX2"/>
<dbReference type="InterPro" id="IPR013096">
    <property type="entry name" value="Cupin_2"/>
</dbReference>
<name>A0AAW0GRX2_9APHY</name>
<dbReference type="PANTHER" id="PTHR43346:SF1">
    <property type="entry name" value="QUERCETIN 2,3-DIOXYGENASE-RELATED"/>
    <property type="match status" value="1"/>
</dbReference>
<organism evidence="3 4">
    <name type="scientific">Cerrena zonata</name>
    <dbReference type="NCBI Taxonomy" id="2478898"/>
    <lineage>
        <taxon>Eukaryota</taxon>
        <taxon>Fungi</taxon>
        <taxon>Dikarya</taxon>
        <taxon>Basidiomycota</taxon>
        <taxon>Agaricomycotina</taxon>
        <taxon>Agaricomycetes</taxon>
        <taxon>Polyporales</taxon>
        <taxon>Cerrenaceae</taxon>
        <taxon>Cerrena</taxon>
    </lineage>
</organism>
<sequence length="195" mass="21495">MTMKLMLPAVLSLRSSTPSRTLFARLLPSHIGIPTKTQTQTMAFHYKPNTEPPTDMRVFKNITKVASESAKFRRVLWTGRSSQLVIMTIPVKGEIGQEIHGVDQHLTFHSGTAKAVVNGKTEHIGPGDVVIVPAGAEHNFINTGQTPLILSTVYAPAEHKADTVHENLEEGESLEDDGKDEPPDWATELHKPFKQ</sequence>
<feature type="region of interest" description="Disordered" evidence="1">
    <location>
        <begin position="165"/>
        <end position="195"/>
    </location>
</feature>
<gene>
    <name evidence="3" type="ORF">QCA50_003929</name>
</gene>
<dbReference type="Proteomes" id="UP001385951">
    <property type="component" value="Unassembled WGS sequence"/>
</dbReference>
<dbReference type="InterPro" id="IPR011051">
    <property type="entry name" value="RmlC_Cupin_sf"/>
</dbReference>
<proteinExistence type="predicted"/>
<keyword evidence="4" id="KW-1185">Reference proteome</keyword>
<dbReference type="EMBL" id="JASBNA010000004">
    <property type="protein sequence ID" value="KAK7692304.1"/>
    <property type="molecule type" value="Genomic_DNA"/>
</dbReference>
<dbReference type="InterPro" id="IPR014710">
    <property type="entry name" value="RmlC-like_jellyroll"/>
</dbReference>
<evidence type="ECO:0000256" key="1">
    <source>
        <dbReference type="SAM" id="MobiDB-lite"/>
    </source>
</evidence>
<dbReference type="Gene3D" id="2.60.120.10">
    <property type="entry name" value="Jelly Rolls"/>
    <property type="match status" value="1"/>
</dbReference>